<protein>
    <submittedName>
        <fullName evidence="1">Uncharacterized protein</fullName>
    </submittedName>
</protein>
<evidence type="ECO:0000313" key="1">
    <source>
        <dbReference type="EMBL" id="KAK7487555.1"/>
    </source>
</evidence>
<proteinExistence type="predicted"/>
<sequence length="85" mass="8761">MNGKFGSNILGAIRMKGLSGRRIANVRQRDNEHANIKSCAQSPTGGCGGLFACLITCPTCSISAAKVYVTNEGTSGGTARSLSLI</sequence>
<reference evidence="1 2" key="1">
    <citation type="journal article" date="2023" name="Sci. Data">
        <title>Genome assembly of the Korean intertidal mud-creeper Batillaria attramentaria.</title>
        <authorList>
            <person name="Patra A.K."/>
            <person name="Ho P.T."/>
            <person name="Jun S."/>
            <person name="Lee S.J."/>
            <person name="Kim Y."/>
            <person name="Won Y.J."/>
        </authorList>
    </citation>
    <scope>NUCLEOTIDE SEQUENCE [LARGE SCALE GENOMIC DNA]</scope>
    <source>
        <strain evidence="1">Wonlab-2016</strain>
    </source>
</reference>
<keyword evidence="2" id="KW-1185">Reference proteome</keyword>
<dbReference type="Proteomes" id="UP001519460">
    <property type="component" value="Unassembled WGS sequence"/>
</dbReference>
<organism evidence="1 2">
    <name type="scientific">Batillaria attramentaria</name>
    <dbReference type="NCBI Taxonomy" id="370345"/>
    <lineage>
        <taxon>Eukaryota</taxon>
        <taxon>Metazoa</taxon>
        <taxon>Spiralia</taxon>
        <taxon>Lophotrochozoa</taxon>
        <taxon>Mollusca</taxon>
        <taxon>Gastropoda</taxon>
        <taxon>Caenogastropoda</taxon>
        <taxon>Sorbeoconcha</taxon>
        <taxon>Cerithioidea</taxon>
        <taxon>Batillariidae</taxon>
        <taxon>Batillaria</taxon>
    </lineage>
</organism>
<accession>A0ABD0KL70</accession>
<evidence type="ECO:0000313" key="2">
    <source>
        <dbReference type="Proteomes" id="UP001519460"/>
    </source>
</evidence>
<gene>
    <name evidence="1" type="ORF">BaRGS_00021257</name>
</gene>
<comment type="caution">
    <text evidence="1">The sequence shown here is derived from an EMBL/GenBank/DDBJ whole genome shotgun (WGS) entry which is preliminary data.</text>
</comment>
<dbReference type="EMBL" id="JACVVK020000163">
    <property type="protein sequence ID" value="KAK7487555.1"/>
    <property type="molecule type" value="Genomic_DNA"/>
</dbReference>
<dbReference type="AlphaFoldDB" id="A0ABD0KL70"/>
<name>A0ABD0KL70_9CAEN</name>